<name>A0A2P5YY33_GOSBA</name>
<gene>
    <name evidence="1" type="ORF">GOBAR_AA00101</name>
</gene>
<accession>A0A2P5YY33</accession>
<dbReference type="AlphaFoldDB" id="A0A2P5YY33"/>
<dbReference type="EMBL" id="KZ662696">
    <property type="protein sequence ID" value="PPS20484.1"/>
    <property type="molecule type" value="Genomic_DNA"/>
</dbReference>
<dbReference type="Proteomes" id="UP000239757">
    <property type="component" value="Unassembled WGS sequence"/>
</dbReference>
<evidence type="ECO:0000313" key="1">
    <source>
        <dbReference type="EMBL" id="PPS20484.1"/>
    </source>
</evidence>
<protein>
    <submittedName>
        <fullName evidence="1">Uncharacterized protein</fullName>
    </submittedName>
</protein>
<proteinExistence type="predicted"/>
<evidence type="ECO:0000313" key="2">
    <source>
        <dbReference type="Proteomes" id="UP000239757"/>
    </source>
</evidence>
<reference evidence="1 2" key="1">
    <citation type="submission" date="2015-01" db="EMBL/GenBank/DDBJ databases">
        <title>Genome of allotetraploid Gossypium barbadense reveals genomic plasticity and fiber elongation in cotton evolution.</title>
        <authorList>
            <person name="Chen X."/>
            <person name="Liu X."/>
            <person name="Zhao B."/>
            <person name="Zheng H."/>
            <person name="Hu Y."/>
            <person name="Lu G."/>
            <person name="Yang C."/>
            <person name="Chen J."/>
            <person name="Shan C."/>
            <person name="Zhang L."/>
            <person name="Zhou Y."/>
            <person name="Wang L."/>
            <person name="Guo W."/>
            <person name="Bai Y."/>
            <person name="Ruan J."/>
            <person name="Shangguan X."/>
            <person name="Mao Y."/>
            <person name="Jiang J."/>
            <person name="Zhu Y."/>
            <person name="Lei J."/>
            <person name="Kang H."/>
            <person name="Chen S."/>
            <person name="He X."/>
            <person name="Wang R."/>
            <person name="Wang Y."/>
            <person name="Chen J."/>
            <person name="Wang L."/>
            <person name="Yu S."/>
            <person name="Wang B."/>
            <person name="Wei J."/>
            <person name="Song S."/>
            <person name="Lu X."/>
            <person name="Gao Z."/>
            <person name="Gu W."/>
            <person name="Deng X."/>
            <person name="Ma D."/>
            <person name="Wang S."/>
            <person name="Liang W."/>
            <person name="Fang L."/>
            <person name="Cai C."/>
            <person name="Zhu X."/>
            <person name="Zhou B."/>
            <person name="Zhang Y."/>
            <person name="Chen Z."/>
            <person name="Xu S."/>
            <person name="Zhu R."/>
            <person name="Wang S."/>
            <person name="Zhang T."/>
            <person name="Zhao G."/>
        </authorList>
    </citation>
    <scope>NUCLEOTIDE SEQUENCE [LARGE SCALE GENOMIC DNA]</scope>
    <source>
        <strain evidence="2">cv. Xinhai21</strain>
        <tissue evidence="1">Leaf</tissue>
    </source>
</reference>
<sequence>MSPLPRRSVLIQLFYNPVIRSGFRGVGGYPPVDNSCASDRLETLYYTLLLDFDVQGNELQPIGKDLERIARATRRVPPAPLAAPSRPFN</sequence>
<organism evidence="1 2">
    <name type="scientific">Gossypium barbadense</name>
    <name type="common">Sea Island cotton</name>
    <name type="synonym">Hibiscus barbadensis</name>
    <dbReference type="NCBI Taxonomy" id="3634"/>
    <lineage>
        <taxon>Eukaryota</taxon>
        <taxon>Viridiplantae</taxon>
        <taxon>Streptophyta</taxon>
        <taxon>Embryophyta</taxon>
        <taxon>Tracheophyta</taxon>
        <taxon>Spermatophyta</taxon>
        <taxon>Magnoliopsida</taxon>
        <taxon>eudicotyledons</taxon>
        <taxon>Gunneridae</taxon>
        <taxon>Pentapetalae</taxon>
        <taxon>rosids</taxon>
        <taxon>malvids</taxon>
        <taxon>Malvales</taxon>
        <taxon>Malvaceae</taxon>
        <taxon>Malvoideae</taxon>
        <taxon>Gossypium</taxon>
    </lineage>
</organism>